<dbReference type="EMBL" id="CP114767">
    <property type="protein sequence ID" value="WBA42086.1"/>
    <property type="molecule type" value="Genomic_DNA"/>
</dbReference>
<sequence>MPTGLFADFESPRLRVALVALVCAFSFFVHLGQAEVNLMEARNFVAAREMAAGGSWLIPTMNGALRLAKPPLPTWAVAGVIKLTQQPANPALLRLPAAVMSTLLVFFFWGLLRELTRQLPGETEAPGRTAWLGALVLASSLLMITVGREGHWDIFANSLMVGTLWALARAWNTAKGSGWWFALSGLLLGGAILSKGPVTPYAMLLPFLVAFGVPRLNPERGSLTPARQRGLLLLAALGLLVGLAWPAYLAIQDTVAPAALAVARLEATSWVERHSRPFWDYWNFAVFAGIWAPVAVAVLAVRFARPRAGRYVPYTTALAWLLLSLLLLSLVPEKKERYMLPLMPPLAILMAGLLRHFETALRQQPTLQPETRLLRIWAGLLALLFALVPVAMAVANLPGFGISSSPFGCALVLFWGLAVVLGRALRHVVRPAFVTGVALTAMAVLVSLILPAHAVWSERKAEPGLRRADALQRNPALARLPWYTLEELHMKEVWRAGRAAPSWPRSADSVLLRPTRPIAVLTGSKIARQLPPAWRDQMRLRVVDSFYLDRNRKGGFWHVTIVEPK</sequence>
<dbReference type="GO" id="GO:0016757">
    <property type="term" value="F:glycosyltransferase activity"/>
    <property type="evidence" value="ECO:0007669"/>
    <property type="project" value="UniProtKB-KW"/>
</dbReference>
<keyword evidence="5 8" id="KW-0812">Transmembrane</keyword>
<feature type="transmembrane region" description="Helical" evidence="8">
    <location>
        <begin position="154"/>
        <end position="171"/>
    </location>
</feature>
<feature type="transmembrane region" description="Helical" evidence="8">
    <location>
        <begin position="130"/>
        <end position="148"/>
    </location>
</feature>
<evidence type="ECO:0000256" key="3">
    <source>
        <dbReference type="ARBA" id="ARBA00022676"/>
    </source>
</evidence>
<feature type="transmembrane region" description="Helical" evidence="8">
    <location>
        <begin position="281"/>
        <end position="304"/>
    </location>
</feature>
<dbReference type="PANTHER" id="PTHR33908">
    <property type="entry name" value="MANNOSYLTRANSFERASE YKCB-RELATED"/>
    <property type="match status" value="1"/>
</dbReference>
<keyword evidence="6 8" id="KW-1133">Transmembrane helix</keyword>
<proteinExistence type="predicted"/>
<keyword evidence="3 10" id="KW-0328">Glycosyltransferase</keyword>
<evidence type="ECO:0000256" key="5">
    <source>
        <dbReference type="ARBA" id="ARBA00022692"/>
    </source>
</evidence>
<dbReference type="PANTHER" id="PTHR33908:SF3">
    <property type="entry name" value="UNDECAPRENYL PHOSPHATE-ALPHA-4-AMINO-4-DEOXY-L-ARABINOSE ARABINOSYL TRANSFERASE"/>
    <property type="match status" value="1"/>
</dbReference>
<feature type="transmembrane region" description="Helical" evidence="8">
    <location>
        <begin position="433"/>
        <end position="456"/>
    </location>
</feature>
<dbReference type="Proteomes" id="UP001211005">
    <property type="component" value="Chromosome"/>
</dbReference>
<evidence type="ECO:0000313" key="11">
    <source>
        <dbReference type="Proteomes" id="UP001211005"/>
    </source>
</evidence>
<keyword evidence="4 10" id="KW-0808">Transferase</keyword>
<evidence type="ECO:0000256" key="7">
    <source>
        <dbReference type="ARBA" id="ARBA00023136"/>
    </source>
</evidence>
<keyword evidence="11" id="KW-1185">Reference proteome</keyword>
<dbReference type="RefSeq" id="WP_269560144.1">
    <property type="nucleotide sequence ID" value="NZ_CP114767.1"/>
</dbReference>
<feature type="transmembrane region" description="Helical" evidence="8">
    <location>
        <begin position="400"/>
        <end position="421"/>
    </location>
</feature>
<evidence type="ECO:0000259" key="9">
    <source>
        <dbReference type="Pfam" id="PF13231"/>
    </source>
</evidence>
<accession>A0ABY7LQB7</accession>
<evidence type="ECO:0000256" key="2">
    <source>
        <dbReference type="ARBA" id="ARBA00022475"/>
    </source>
</evidence>
<feature type="transmembrane region" description="Helical" evidence="8">
    <location>
        <begin position="91"/>
        <end position="109"/>
    </location>
</feature>
<evidence type="ECO:0000256" key="1">
    <source>
        <dbReference type="ARBA" id="ARBA00004651"/>
    </source>
</evidence>
<evidence type="ECO:0000256" key="4">
    <source>
        <dbReference type="ARBA" id="ARBA00022679"/>
    </source>
</evidence>
<name>A0ABY7LQB7_9BACT</name>
<dbReference type="InterPro" id="IPR038731">
    <property type="entry name" value="RgtA/B/C-like"/>
</dbReference>
<protein>
    <submittedName>
        <fullName evidence="10">Glycosyltransferase family 39 protein</fullName>
        <ecNumber evidence="10">2.4.-.-</ecNumber>
    </submittedName>
</protein>
<dbReference type="InterPro" id="IPR050297">
    <property type="entry name" value="LipidA_mod_glycosyltrf_83"/>
</dbReference>
<feature type="transmembrane region" description="Helical" evidence="8">
    <location>
        <begin position="338"/>
        <end position="354"/>
    </location>
</feature>
<gene>
    <name evidence="10" type="ORF">O3303_00675</name>
</gene>
<organism evidence="10 11">
    <name type="scientific">Hymenobacter canadensis</name>
    <dbReference type="NCBI Taxonomy" id="2999067"/>
    <lineage>
        <taxon>Bacteria</taxon>
        <taxon>Pseudomonadati</taxon>
        <taxon>Bacteroidota</taxon>
        <taxon>Cytophagia</taxon>
        <taxon>Cytophagales</taxon>
        <taxon>Hymenobacteraceae</taxon>
        <taxon>Hymenobacter</taxon>
    </lineage>
</organism>
<feature type="domain" description="Glycosyltransferase RgtA/B/C/D-like" evidence="9">
    <location>
        <begin position="69"/>
        <end position="212"/>
    </location>
</feature>
<feature type="transmembrane region" description="Helical" evidence="8">
    <location>
        <begin position="230"/>
        <end position="251"/>
    </location>
</feature>
<evidence type="ECO:0000313" key="10">
    <source>
        <dbReference type="EMBL" id="WBA42086.1"/>
    </source>
</evidence>
<comment type="subcellular location">
    <subcellularLocation>
        <location evidence="1">Cell membrane</location>
        <topology evidence="1">Multi-pass membrane protein</topology>
    </subcellularLocation>
</comment>
<keyword evidence="2" id="KW-1003">Cell membrane</keyword>
<reference evidence="10 11" key="1">
    <citation type="submission" date="2022-12" db="EMBL/GenBank/DDBJ databases">
        <title>Hymenobacter canadensis sp. nov. isolated from lake water of the Cambridge Bay, Canada.</title>
        <authorList>
            <person name="Kim W.H."/>
            <person name="Lee Y.M."/>
        </authorList>
    </citation>
    <scope>NUCLEOTIDE SEQUENCE [LARGE SCALE GENOMIC DNA]</scope>
    <source>
        <strain evidence="10 11">PAMC 29467</strain>
    </source>
</reference>
<evidence type="ECO:0000256" key="8">
    <source>
        <dbReference type="SAM" id="Phobius"/>
    </source>
</evidence>
<dbReference type="Pfam" id="PF13231">
    <property type="entry name" value="PMT_2"/>
    <property type="match status" value="1"/>
</dbReference>
<feature type="transmembrane region" description="Helical" evidence="8">
    <location>
        <begin position="311"/>
        <end position="332"/>
    </location>
</feature>
<feature type="transmembrane region" description="Helical" evidence="8">
    <location>
        <begin position="374"/>
        <end position="394"/>
    </location>
</feature>
<dbReference type="EC" id="2.4.-.-" evidence="10"/>
<evidence type="ECO:0000256" key="6">
    <source>
        <dbReference type="ARBA" id="ARBA00022989"/>
    </source>
</evidence>
<keyword evidence="7 8" id="KW-0472">Membrane</keyword>